<keyword evidence="2 7" id="KW-0812">Transmembrane</keyword>
<protein>
    <submittedName>
        <fullName evidence="10">ABC transporter ATP-binding protein/permease</fullName>
    </submittedName>
</protein>
<comment type="subcellular location">
    <subcellularLocation>
        <location evidence="1">Cell membrane</location>
        <topology evidence="1">Multi-pass membrane protein</topology>
    </subcellularLocation>
</comment>
<keyword evidence="3" id="KW-0547">Nucleotide-binding</keyword>
<dbReference type="PROSITE" id="PS00211">
    <property type="entry name" value="ABC_TRANSPORTER_1"/>
    <property type="match status" value="1"/>
</dbReference>
<keyword evidence="5 7" id="KW-1133">Transmembrane helix</keyword>
<dbReference type="Pfam" id="PF00664">
    <property type="entry name" value="ABC_membrane"/>
    <property type="match status" value="1"/>
</dbReference>
<dbReference type="InterPro" id="IPR036640">
    <property type="entry name" value="ABC1_TM_sf"/>
</dbReference>
<dbReference type="PROSITE" id="PS50893">
    <property type="entry name" value="ABC_TRANSPORTER_2"/>
    <property type="match status" value="1"/>
</dbReference>
<feature type="transmembrane region" description="Helical" evidence="7">
    <location>
        <begin position="123"/>
        <end position="143"/>
    </location>
</feature>
<dbReference type="SMART" id="SM00382">
    <property type="entry name" value="AAA"/>
    <property type="match status" value="1"/>
</dbReference>
<comment type="caution">
    <text evidence="10">The sequence shown here is derived from an EMBL/GenBank/DDBJ whole genome shotgun (WGS) entry which is preliminary data.</text>
</comment>
<dbReference type="Gene3D" id="3.40.50.300">
    <property type="entry name" value="P-loop containing nucleotide triphosphate hydrolases"/>
    <property type="match status" value="1"/>
</dbReference>
<dbReference type="SUPFAM" id="SSF90123">
    <property type="entry name" value="ABC transporter transmembrane region"/>
    <property type="match status" value="1"/>
</dbReference>
<dbReference type="InterPro" id="IPR039421">
    <property type="entry name" value="Type_1_exporter"/>
</dbReference>
<feature type="transmembrane region" description="Helical" evidence="7">
    <location>
        <begin position="48"/>
        <end position="72"/>
    </location>
</feature>
<dbReference type="InterPro" id="IPR003593">
    <property type="entry name" value="AAA+_ATPase"/>
</dbReference>
<dbReference type="GO" id="GO:0005524">
    <property type="term" value="F:ATP binding"/>
    <property type="evidence" value="ECO:0007669"/>
    <property type="project" value="UniProtKB-KW"/>
</dbReference>
<dbReference type="Gene3D" id="1.20.1560.10">
    <property type="entry name" value="ABC transporter type 1, transmembrane domain"/>
    <property type="match status" value="1"/>
</dbReference>
<dbReference type="Pfam" id="PF00005">
    <property type="entry name" value="ABC_tran"/>
    <property type="match status" value="1"/>
</dbReference>
<dbReference type="PANTHER" id="PTHR43394:SF1">
    <property type="entry name" value="ATP-BINDING CASSETTE SUB-FAMILY B MEMBER 10, MITOCHONDRIAL"/>
    <property type="match status" value="1"/>
</dbReference>
<evidence type="ECO:0000256" key="7">
    <source>
        <dbReference type="SAM" id="Phobius"/>
    </source>
</evidence>
<feature type="transmembrane region" description="Helical" evidence="7">
    <location>
        <begin position="12"/>
        <end position="33"/>
    </location>
</feature>
<evidence type="ECO:0000256" key="2">
    <source>
        <dbReference type="ARBA" id="ARBA00022692"/>
    </source>
</evidence>
<reference evidence="10 11" key="1">
    <citation type="submission" date="2021-10" db="EMBL/GenBank/DDBJ databases">
        <title>Collection of gut derived symbiotic bacterial strains cultured from healthy donors.</title>
        <authorList>
            <person name="Lin H."/>
            <person name="Littmann E."/>
            <person name="Kohout C."/>
            <person name="Pamer E.G."/>
        </authorList>
    </citation>
    <scope>NUCLEOTIDE SEQUENCE [LARGE SCALE GENOMIC DNA]</scope>
    <source>
        <strain evidence="10 11">DFI.1.165</strain>
    </source>
</reference>
<dbReference type="InterPro" id="IPR003439">
    <property type="entry name" value="ABC_transporter-like_ATP-bd"/>
</dbReference>
<keyword evidence="6 7" id="KW-0472">Membrane</keyword>
<dbReference type="EMBL" id="JAJCIS010000002">
    <property type="protein sequence ID" value="MCB7386597.1"/>
    <property type="molecule type" value="Genomic_DNA"/>
</dbReference>
<evidence type="ECO:0000313" key="11">
    <source>
        <dbReference type="Proteomes" id="UP001299546"/>
    </source>
</evidence>
<dbReference type="InterPro" id="IPR011527">
    <property type="entry name" value="ABC1_TM_dom"/>
</dbReference>
<evidence type="ECO:0000259" key="8">
    <source>
        <dbReference type="PROSITE" id="PS50893"/>
    </source>
</evidence>
<name>A0ABS8DEQ9_9FIRM</name>
<evidence type="ECO:0000259" key="9">
    <source>
        <dbReference type="PROSITE" id="PS50929"/>
    </source>
</evidence>
<evidence type="ECO:0000256" key="3">
    <source>
        <dbReference type="ARBA" id="ARBA00022741"/>
    </source>
</evidence>
<accession>A0ABS8DEQ9</accession>
<evidence type="ECO:0000256" key="6">
    <source>
        <dbReference type="ARBA" id="ARBA00023136"/>
    </source>
</evidence>
<feature type="domain" description="ABC transporter" evidence="8">
    <location>
        <begin position="325"/>
        <end position="559"/>
    </location>
</feature>
<dbReference type="InterPro" id="IPR027417">
    <property type="entry name" value="P-loop_NTPase"/>
</dbReference>
<evidence type="ECO:0000256" key="1">
    <source>
        <dbReference type="ARBA" id="ARBA00004651"/>
    </source>
</evidence>
<keyword evidence="11" id="KW-1185">Reference proteome</keyword>
<gene>
    <name evidence="10" type="ORF">LIZ65_04795</name>
</gene>
<evidence type="ECO:0000313" key="10">
    <source>
        <dbReference type="EMBL" id="MCB7386597.1"/>
    </source>
</evidence>
<sequence length="563" mass="63582">MKHYLKQNKLFMFFTILFTAFSSLSYVFMAILLQKLLDAVIQNNMSEFRRIVCFSILYFSLMGLFAFIQSLLTKKLICRVIKSVRTSTFSGILHHTMEDFTKKNTADYLSAMTNDIKILEENYLLPLFEVIQYTIIFGASLVVMIYFDFIVTACVIVCILCMLLIPGLFGKILENRQSEYSKALSKFTIKVKDFLSGFEVMKSYRLKAYILSSFGQNNEETIRAKYAADKVMAANEAVSMILSLSVQIVVLFLSAYFILIGRITAGALLGMIQVSSNLANPLLMIFNNLPKMKSIEPIAEHLNQLRDYTSTSFNGTLSPVFNQTISAEHLSFSYDKAVPVLTDISLEIQKNKKYAIVGKSGCGKSTLVKLLTGYYADYEGRIQYDGNDIHTLDIGQTLALSSTIHQNVYLFDESIYDNICLHQSFTQEQLEYALQASGLSAFIHNLPEGIKSPVGENGSSLSGGQKQRIAVARALIRKKPLLILDEGTSAIDMQTAYDIESHLLHKKDLTLLTITHHMSSDILKLYDEIIYMENGQITEKGRFEDLIKDNKQFCSFFHAKINC</sequence>
<keyword evidence="4 10" id="KW-0067">ATP-binding</keyword>
<dbReference type="SUPFAM" id="SSF52540">
    <property type="entry name" value="P-loop containing nucleoside triphosphate hydrolases"/>
    <property type="match status" value="1"/>
</dbReference>
<feature type="domain" description="ABC transmembrane type-1" evidence="9">
    <location>
        <begin position="13"/>
        <end position="294"/>
    </location>
</feature>
<feature type="transmembrane region" description="Helical" evidence="7">
    <location>
        <begin position="149"/>
        <end position="169"/>
    </location>
</feature>
<dbReference type="Proteomes" id="UP001299546">
    <property type="component" value="Unassembled WGS sequence"/>
</dbReference>
<dbReference type="RefSeq" id="WP_066736633.1">
    <property type="nucleotide sequence ID" value="NZ_JAJCIQ010000002.1"/>
</dbReference>
<dbReference type="PROSITE" id="PS50929">
    <property type="entry name" value="ABC_TM1F"/>
    <property type="match status" value="1"/>
</dbReference>
<organism evidence="10 11">
    <name type="scientific">Bariatricus massiliensis</name>
    <dbReference type="NCBI Taxonomy" id="1745713"/>
    <lineage>
        <taxon>Bacteria</taxon>
        <taxon>Bacillati</taxon>
        <taxon>Bacillota</taxon>
        <taxon>Clostridia</taxon>
        <taxon>Lachnospirales</taxon>
        <taxon>Lachnospiraceae</taxon>
        <taxon>Bariatricus</taxon>
    </lineage>
</organism>
<feature type="transmembrane region" description="Helical" evidence="7">
    <location>
        <begin position="237"/>
        <end position="259"/>
    </location>
</feature>
<proteinExistence type="predicted"/>
<dbReference type="PANTHER" id="PTHR43394">
    <property type="entry name" value="ATP-DEPENDENT PERMEASE MDL1, MITOCHONDRIAL"/>
    <property type="match status" value="1"/>
</dbReference>
<dbReference type="InterPro" id="IPR017871">
    <property type="entry name" value="ABC_transporter-like_CS"/>
</dbReference>
<evidence type="ECO:0000256" key="5">
    <source>
        <dbReference type="ARBA" id="ARBA00022989"/>
    </source>
</evidence>
<evidence type="ECO:0000256" key="4">
    <source>
        <dbReference type="ARBA" id="ARBA00022840"/>
    </source>
</evidence>